<dbReference type="PROSITE" id="PS51194">
    <property type="entry name" value="HELICASE_CTER"/>
    <property type="match status" value="1"/>
</dbReference>
<organism evidence="15 16">
    <name type="scientific">Allacma fusca</name>
    <dbReference type="NCBI Taxonomy" id="39272"/>
    <lineage>
        <taxon>Eukaryota</taxon>
        <taxon>Metazoa</taxon>
        <taxon>Ecdysozoa</taxon>
        <taxon>Arthropoda</taxon>
        <taxon>Hexapoda</taxon>
        <taxon>Collembola</taxon>
        <taxon>Symphypleona</taxon>
        <taxon>Sminthuridae</taxon>
        <taxon>Allacma</taxon>
    </lineage>
</organism>
<dbReference type="CDD" id="cd19854">
    <property type="entry name" value="DSRM_DHX9_rpt1"/>
    <property type="match status" value="1"/>
</dbReference>
<dbReference type="PROSITE" id="PS50137">
    <property type="entry name" value="DS_RBD"/>
    <property type="match status" value="2"/>
</dbReference>
<dbReference type="Proteomes" id="UP000708208">
    <property type="component" value="Unassembled WGS sequence"/>
</dbReference>
<dbReference type="InterPro" id="IPR007502">
    <property type="entry name" value="Helicase-assoc_dom"/>
</dbReference>
<dbReference type="GO" id="GO:0003724">
    <property type="term" value="F:RNA helicase activity"/>
    <property type="evidence" value="ECO:0007669"/>
    <property type="project" value="UniProtKB-EC"/>
</dbReference>
<dbReference type="InterPro" id="IPR048333">
    <property type="entry name" value="HA2_WH"/>
</dbReference>
<keyword evidence="9" id="KW-0539">Nucleus</keyword>
<dbReference type="InterPro" id="IPR001650">
    <property type="entry name" value="Helicase_C-like"/>
</dbReference>
<evidence type="ECO:0000256" key="8">
    <source>
        <dbReference type="ARBA" id="ARBA00022840"/>
    </source>
</evidence>
<evidence type="ECO:0000256" key="9">
    <source>
        <dbReference type="ARBA" id="ARBA00023242"/>
    </source>
</evidence>
<dbReference type="FunFam" id="3.30.160.20:FF:000028">
    <property type="entry name" value="ATP-dependent RNA helicase A"/>
    <property type="match status" value="1"/>
</dbReference>
<keyword evidence="6" id="KW-0378">Hydrolase</keyword>
<dbReference type="InterPro" id="IPR011709">
    <property type="entry name" value="DEAD-box_helicase_OB_fold"/>
</dbReference>
<dbReference type="InterPro" id="IPR014001">
    <property type="entry name" value="Helicase_ATP-bd"/>
</dbReference>
<dbReference type="PROSITE" id="PS51192">
    <property type="entry name" value="HELICASE_ATP_BIND_1"/>
    <property type="match status" value="1"/>
</dbReference>
<evidence type="ECO:0000256" key="5">
    <source>
        <dbReference type="ARBA" id="ARBA00022741"/>
    </source>
</evidence>
<dbReference type="Pfam" id="PF00271">
    <property type="entry name" value="Helicase_C"/>
    <property type="match status" value="1"/>
</dbReference>
<dbReference type="PROSITE" id="PS00690">
    <property type="entry name" value="DEAH_ATP_HELICASE"/>
    <property type="match status" value="1"/>
</dbReference>
<evidence type="ECO:0000256" key="3">
    <source>
        <dbReference type="ARBA" id="ARBA00012552"/>
    </source>
</evidence>
<dbReference type="GO" id="GO:1990904">
    <property type="term" value="C:ribonucleoprotein complex"/>
    <property type="evidence" value="ECO:0007669"/>
    <property type="project" value="TreeGrafter"/>
</dbReference>
<dbReference type="FunFam" id="3.30.160.20:FF:000026">
    <property type="entry name" value="ATP-dependent RNA helicase A"/>
    <property type="match status" value="1"/>
</dbReference>
<dbReference type="SMART" id="SM00358">
    <property type="entry name" value="DSRM"/>
    <property type="match status" value="2"/>
</dbReference>
<keyword evidence="5" id="KW-0547">Nucleotide-binding</keyword>
<dbReference type="GO" id="GO:0050684">
    <property type="term" value="P:regulation of mRNA processing"/>
    <property type="evidence" value="ECO:0007669"/>
    <property type="project" value="TreeGrafter"/>
</dbReference>
<evidence type="ECO:0000313" key="15">
    <source>
        <dbReference type="EMBL" id="CAG7838037.1"/>
    </source>
</evidence>
<evidence type="ECO:0000256" key="10">
    <source>
        <dbReference type="PROSITE-ProRule" id="PRU00266"/>
    </source>
</evidence>
<dbReference type="OrthoDB" id="5600252at2759"/>
<feature type="compositionally biased region" description="Low complexity" evidence="11">
    <location>
        <begin position="1348"/>
        <end position="1372"/>
    </location>
</feature>
<evidence type="ECO:0000259" key="14">
    <source>
        <dbReference type="PROSITE" id="PS51194"/>
    </source>
</evidence>
<feature type="compositionally biased region" description="Gly residues" evidence="11">
    <location>
        <begin position="1315"/>
        <end position="1347"/>
    </location>
</feature>
<keyword evidence="7" id="KW-0347">Helicase</keyword>
<sequence>MAESEAKQILYAWLGKQKIVPQYDIRQIGLKSNLRFLCELNVEGHPYIAVGNSTNKKDAQTNAAKDFLQYLIRTGAMPAGEVPQSAFKHVPAVNVDSSGPGARFPQQSRSVFQGGMGPRDMGRAFQPAHGQDFRNLDELNAKRVAEAEDLDVNAQIHGNWTIENAKSRLHQFLQMNKISADYKYSSIGPDHLRNFQSELVIYVKELGRTIHARETGSNKQSASKSCALSLVRQLYHLDINPVVMVEIRDVLNRLEIIPPSTESNATLDSSKDAAASEEENENIVPLIADVKKGMAMKYDAEEAAGKCGIVSWSPPVPNWNPWTACNIDEGHMAITPLEQLSEEFLESFKEVQQVSGNYRNMYTSRSKLPIFSQKNNIMSNISEYPVVLIKGDTGCGKTTQICQFILDDYILSGQGAFCNIIVTQPRRISAISVAERVATERSEDLGQSVGYSVRFESVLPRPYASVLFCTVGVLLRKLEAGIRGVSHIIVDEVHERSCDTDFLLVVLRDMLSVYPDLRVILMSATFDDTLFTQYFNSCPVVNVEGRAFPVETLFLEDLVEMLQYRPSPDSIRERNKKKKQYAEEESAVADGSSESVAPNDSLNLLPPGLQYSQLTYNTMALLSERDFDMELLASLLKYIHELEVPGSILVFLPGWNNIFTVMRYLSEHPLFGSDNYCILPLHSQLPREDQHRVFEPVPSHVTKVILSTNIAETSITIDDVVFVIDSCKAKAKLFTSHNNMTTYVQCWGAKTNLLQRRGRAGRVRPGYCYHLCSKKRYDALEENMVPEMFRTPLHEVALTIKLLKLGGIGHFLSKAPEPPPIDAVIEAEVLLTELKCLDINKQLTPLGKILAKLPLDPRLGKMIVLGAIFSCAESLAIIAAQSSSLSEIFNLGLQNKRLSGPQRGFGANRHSDHFAILNAYQQWNMIRNRSGEQGEIELCQQRMLSLPALRMTSEAKNQLLQVLNVCGFPEELLLPYTLRFYDDCPPLDIVAGLLCVGLYPNICYHRDKRKVLTTESKAALIHKASINCNNRMESKFPFPFFIYGEKIRTRAIACKSMTMITPLHMLLFGAKRVDIIYNGNESMVRLDNWILLKMDPVDAAAIVALRPAIEDLVTRATENPEAFFPLNEGDAKLVSVVTHLCRLSSVASVEDQGEGNPNAWGKANKQQYGQFRMYESFSGSAERFQEESAGDETVEAEYYNEDYDDSNEVEEADSTPRGEKRTWDNAEEESKSTPAKRPAFDGVPSRGRGGFQTRGRGVSSWGSNSSSGSHTRGGFGSSVFGSTRGGSYSSPRGGSYSSPRGGSYSSPRGGSYNSPGGGSYNSPGGGSYSSPRGGYGGGGSRGSGFGSSGFTPRGGFDSSSGRGSLRFSNNRGWGSKFSGGEGNRGFSPRTGGRGREFGFKPRENYPY</sequence>
<comment type="similarity">
    <text evidence="2">Belongs to the DEAD box helicase family. DEAH subfamily.</text>
</comment>
<feature type="domain" description="DRBM" evidence="12">
    <location>
        <begin position="5"/>
        <end position="73"/>
    </location>
</feature>
<gene>
    <name evidence="15" type="ORF">AFUS01_LOCUS47056</name>
</gene>
<feature type="compositionally biased region" description="Basic and acidic residues" evidence="11">
    <location>
        <begin position="1393"/>
        <end position="1407"/>
    </location>
</feature>
<feature type="compositionally biased region" description="Low complexity" evidence="11">
    <location>
        <begin position="1253"/>
        <end position="1270"/>
    </location>
</feature>
<dbReference type="GO" id="GO:0016887">
    <property type="term" value="F:ATP hydrolysis activity"/>
    <property type="evidence" value="ECO:0007669"/>
    <property type="project" value="TreeGrafter"/>
</dbReference>
<dbReference type="Pfam" id="PF04408">
    <property type="entry name" value="WHD_HA2"/>
    <property type="match status" value="1"/>
</dbReference>
<feature type="region of interest" description="Disordered" evidence="11">
    <location>
        <begin position="1198"/>
        <end position="1407"/>
    </location>
</feature>
<protein>
    <recommendedName>
        <fullName evidence="3">RNA helicase</fullName>
        <ecNumber evidence="3">3.6.4.13</ecNumber>
    </recommendedName>
</protein>
<dbReference type="SMART" id="SM00490">
    <property type="entry name" value="HELICc"/>
    <property type="match status" value="1"/>
</dbReference>
<dbReference type="GO" id="GO:0040029">
    <property type="term" value="P:epigenetic regulation of gene expression"/>
    <property type="evidence" value="ECO:0007669"/>
    <property type="project" value="UniProtKB-ARBA"/>
</dbReference>
<keyword evidence="4" id="KW-0677">Repeat</keyword>
<evidence type="ECO:0000313" key="16">
    <source>
        <dbReference type="Proteomes" id="UP000708208"/>
    </source>
</evidence>
<dbReference type="InterPro" id="IPR014720">
    <property type="entry name" value="dsRBD_dom"/>
</dbReference>
<dbReference type="Pfam" id="PF00270">
    <property type="entry name" value="DEAD"/>
    <property type="match status" value="1"/>
</dbReference>
<dbReference type="GO" id="GO:0003725">
    <property type="term" value="F:double-stranded RNA binding"/>
    <property type="evidence" value="ECO:0007669"/>
    <property type="project" value="InterPro"/>
</dbReference>
<name>A0A8J2LJL1_9HEXA</name>
<reference evidence="15" key="1">
    <citation type="submission" date="2021-06" db="EMBL/GenBank/DDBJ databases">
        <authorList>
            <person name="Hodson N. C."/>
            <person name="Mongue J. A."/>
            <person name="Jaron S. K."/>
        </authorList>
    </citation>
    <scope>NUCLEOTIDE SEQUENCE</scope>
</reference>
<feature type="compositionally biased region" description="Acidic residues" evidence="11">
    <location>
        <begin position="1198"/>
        <end position="1213"/>
    </location>
</feature>
<dbReference type="CDD" id="cd19855">
    <property type="entry name" value="DSRM_DHX9_rpt2"/>
    <property type="match status" value="1"/>
</dbReference>
<evidence type="ECO:0000259" key="12">
    <source>
        <dbReference type="PROSITE" id="PS50137"/>
    </source>
</evidence>
<dbReference type="PANTHER" id="PTHR18934:SF119">
    <property type="entry name" value="ATP-DEPENDENT RNA HELICASE A"/>
    <property type="match status" value="1"/>
</dbReference>
<evidence type="ECO:0000256" key="4">
    <source>
        <dbReference type="ARBA" id="ARBA00022737"/>
    </source>
</evidence>
<evidence type="ECO:0000256" key="11">
    <source>
        <dbReference type="SAM" id="MobiDB-lite"/>
    </source>
</evidence>
<dbReference type="GO" id="GO:0045944">
    <property type="term" value="P:positive regulation of transcription by RNA polymerase II"/>
    <property type="evidence" value="ECO:0007669"/>
    <property type="project" value="TreeGrafter"/>
</dbReference>
<evidence type="ECO:0000256" key="6">
    <source>
        <dbReference type="ARBA" id="ARBA00022801"/>
    </source>
</evidence>
<feature type="domain" description="Helicase ATP-binding" evidence="13">
    <location>
        <begin position="378"/>
        <end position="544"/>
    </location>
</feature>
<proteinExistence type="inferred from homology"/>
<keyword evidence="8" id="KW-0067">ATP-binding</keyword>
<dbReference type="InterPro" id="IPR044446">
    <property type="entry name" value="DHX9_DSRM_2"/>
</dbReference>
<dbReference type="GO" id="GO:0005524">
    <property type="term" value="F:ATP binding"/>
    <property type="evidence" value="ECO:0007669"/>
    <property type="project" value="UniProtKB-KW"/>
</dbReference>
<accession>A0A8J2LJL1</accession>
<feature type="domain" description="Helicase C-terminal" evidence="14">
    <location>
        <begin position="634"/>
        <end position="804"/>
    </location>
</feature>
<dbReference type="GO" id="GO:0005730">
    <property type="term" value="C:nucleolus"/>
    <property type="evidence" value="ECO:0007669"/>
    <property type="project" value="TreeGrafter"/>
</dbReference>
<dbReference type="SMART" id="SM00847">
    <property type="entry name" value="HA2"/>
    <property type="match status" value="1"/>
</dbReference>
<dbReference type="EMBL" id="CAJVCH010571632">
    <property type="protein sequence ID" value="CAG7838037.1"/>
    <property type="molecule type" value="Genomic_DNA"/>
</dbReference>
<dbReference type="InterPro" id="IPR044445">
    <property type="entry name" value="DHX9_DSRM_1"/>
</dbReference>
<dbReference type="FunFam" id="3.40.50.300:FF:000284">
    <property type="entry name" value="probable ATP-dependent RNA helicase YTHDC2"/>
    <property type="match status" value="1"/>
</dbReference>
<evidence type="ECO:0000259" key="13">
    <source>
        <dbReference type="PROSITE" id="PS51192"/>
    </source>
</evidence>
<dbReference type="CDD" id="cd18791">
    <property type="entry name" value="SF2_C_RHA"/>
    <property type="match status" value="1"/>
</dbReference>
<dbReference type="InterPro" id="IPR002464">
    <property type="entry name" value="DNA/RNA_helicase_DEAH_CS"/>
</dbReference>
<dbReference type="EC" id="3.6.4.13" evidence="3"/>
<keyword evidence="10" id="KW-0694">RNA-binding</keyword>
<evidence type="ECO:0000256" key="7">
    <source>
        <dbReference type="ARBA" id="ARBA00022806"/>
    </source>
</evidence>
<dbReference type="GO" id="GO:0043138">
    <property type="term" value="F:3'-5' DNA helicase activity"/>
    <property type="evidence" value="ECO:0007669"/>
    <property type="project" value="TreeGrafter"/>
</dbReference>
<dbReference type="InterPro" id="IPR011545">
    <property type="entry name" value="DEAD/DEAH_box_helicase_dom"/>
</dbReference>
<dbReference type="PANTHER" id="PTHR18934">
    <property type="entry name" value="ATP-DEPENDENT RNA HELICASE"/>
    <property type="match status" value="1"/>
</dbReference>
<feature type="domain" description="DRBM" evidence="12">
    <location>
        <begin position="164"/>
        <end position="236"/>
    </location>
</feature>
<comment type="subcellular location">
    <subcellularLocation>
        <location evidence="1">Nucleus</location>
    </subcellularLocation>
</comment>
<dbReference type="Pfam" id="PF00035">
    <property type="entry name" value="dsrm"/>
    <property type="match status" value="2"/>
</dbReference>
<feature type="region of interest" description="Disordered" evidence="11">
    <location>
        <begin position="570"/>
        <end position="598"/>
    </location>
</feature>
<comment type="caution">
    <text evidence="15">The sequence shown here is derived from an EMBL/GenBank/DDBJ whole genome shotgun (WGS) entry which is preliminary data.</text>
</comment>
<evidence type="ECO:0000256" key="1">
    <source>
        <dbReference type="ARBA" id="ARBA00004123"/>
    </source>
</evidence>
<evidence type="ECO:0000256" key="2">
    <source>
        <dbReference type="ARBA" id="ARBA00008792"/>
    </source>
</evidence>
<keyword evidence="16" id="KW-1185">Reference proteome</keyword>
<dbReference type="Pfam" id="PF07717">
    <property type="entry name" value="OB_NTP_bind"/>
    <property type="match status" value="1"/>
</dbReference>
<dbReference type="SMART" id="SM00487">
    <property type="entry name" value="DEXDc"/>
    <property type="match status" value="1"/>
</dbReference>
<feature type="compositionally biased region" description="Low complexity" evidence="11">
    <location>
        <begin position="1281"/>
        <end position="1314"/>
    </location>
</feature>
<feature type="compositionally biased region" description="Basic and acidic residues" evidence="11">
    <location>
        <begin position="1214"/>
        <end position="1231"/>
    </location>
</feature>